<name>A0A8C7KN72_ONCKI</name>
<sequence length="180" mass="19842">AKSRKGSLSRKTDSQPVLLADMSKASGRVDHADLLQHLASLCLCPGLLTWFHSCTTGRTQRVIANGMYSSWPEVTSGVPEVGVVSSYLFLLHMSTLRESSLRIHWTLAMPTTLEAKKLDLWMTENNMLLNGKKSVKLRICFSKNPPQPAPLILGGQAVPVLTCTKYLGFHLDNQLSGNQH</sequence>
<proteinExistence type="predicted"/>
<organism evidence="1 2">
    <name type="scientific">Oncorhynchus kisutch</name>
    <name type="common">Coho salmon</name>
    <name type="synonym">Salmo kisutch</name>
    <dbReference type="NCBI Taxonomy" id="8019"/>
    <lineage>
        <taxon>Eukaryota</taxon>
        <taxon>Metazoa</taxon>
        <taxon>Chordata</taxon>
        <taxon>Craniata</taxon>
        <taxon>Vertebrata</taxon>
        <taxon>Euteleostomi</taxon>
        <taxon>Actinopterygii</taxon>
        <taxon>Neopterygii</taxon>
        <taxon>Teleostei</taxon>
        <taxon>Protacanthopterygii</taxon>
        <taxon>Salmoniformes</taxon>
        <taxon>Salmonidae</taxon>
        <taxon>Salmoninae</taxon>
        <taxon>Oncorhynchus</taxon>
    </lineage>
</organism>
<protein>
    <submittedName>
        <fullName evidence="1">Uncharacterized protein</fullName>
    </submittedName>
</protein>
<evidence type="ECO:0000313" key="2">
    <source>
        <dbReference type="Proteomes" id="UP000694557"/>
    </source>
</evidence>
<dbReference type="AlphaFoldDB" id="A0A8C7KN72"/>
<reference evidence="1" key="1">
    <citation type="submission" date="2025-08" db="UniProtKB">
        <authorList>
            <consortium name="Ensembl"/>
        </authorList>
    </citation>
    <scope>IDENTIFICATION</scope>
</reference>
<dbReference type="GeneTree" id="ENSGT00990000212678"/>
<evidence type="ECO:0000313" key="1">
    <source>
        <dbReference type="Ensembl" id="ENSOKIP00005104545.1"/>
    </source>
</evidence>
<accession>A0A8C7KN72</accession>
<dbReference type="Ensembl" id="ENSOKIT00005112037.1">
    <property type="protein sequence ID" value="ENSOKIP00005104545.1"/>
    <property type="gene ID" value="ENSOKIG00005045970.1"/>
</dbReference>
<dbReference type="Proteomes" id="UP000694557">
    <property type="component" value="Unassembled WGS sequence"/>
</dbReference>
<reference evidence="1" key="2">
    <citation type="submission" date="2025-09" db="UniProtKB">
        <authorList>
            <consortium name="Ensembl"/>
        </authorList>
    </citation>
    <scope>IDENTIFICATION</scope>
</reference>
<dbReference type="PANTHER" id="PTHR33332">
    <property type="entry name" value="REVERSE TRANSCRIPTASE DOMAIN-CONTAINING PROTEIN"/>
    <property type="match status" value="1"/>
</dbReference>
<keyword evidence="2" id="KW-1185">Reference proteome</keyword>